<gene>
    <name evidence="1" type="ORF">H2Y57_02515</name>
</gene>
<proteinExistence type="predicted"/>
<dbReference type="EMBL" id="JACERJ010000001">
    <property type="protein sequence ID" value="MBA5202576.1"/>
    <property type="molecule type" value="Genomic_DNA"/>
</dbReference>
<accession>A0AAW3SNF1</accession>
<reference evidence="1 2" key="1">
    <citation type="submission" date="2020-07" db="EMBL/GenBank/DDBJ databases">
        <title>Characterization of Pectobacterium aroidearum strains causing soft rot on Amorphophallus konjac.</title>
        <authorList>
            <person name="Xie H."/>
        </authorList>
    </citation>
    <scope>NUCLEOTIDE SEQUENCE [LARGE SCALE GENOMIC DNA]</scope>
    <source>
        <strain evidence="1 2">MY7</strain>
    </source>
</reference>
<name>A0AAW3SNF1_9GAMM</name>
<dbReference type="Proteomes" id="UP000557749">
    <property type="component" value="Unassembled WGS sequence"/>
</dbReference>
<sequence length="76" mass="8209">MFGSSLFGVGTDYDILVIGPAGETLIQLKAELKLAGAELPLDILYMLPKEAEETDFVVKQKCVSLTHLVTLDSLVV</sequence>
<protein>
    <recommendedName>
        <fullName evidence="3">Polymerase nucleotidyl transferase domain-containing protein</fullName>
    </recommendedName>
</protein>
<organism evidence="1 2">
    <name type="scientific">Pectobacterium aroidearum</name>
    <dbReference type="NCBI Taxonomy" id="1201031"/>
    <lineage>
        <taxon>Bacteria</taxon>
        <taxon>Pseudomonadati</taxon>
        <taxon>Pseudomonadota</taxon>
        <taxon>Gammaproteobacteria</taxon>
        <taxon>Enterobacterales</taxon>
        <taxon>Pectobacteriaceae</taxon>
        <taxon>Pectobacterium</taxon>
    </lineage>
</organism>
<comment type="caution">
    <text evidence="1">The sequence shown here is derived from an EMBL/GenBank/DDBJ whole genome shotgun (WGS) entry which is preliminary data.</text>
</comment>
<evidence type="ECO:0000313" key="1">
    <source>
        <dbReference type="EMBL" id="MBA5202576.1"/>
    </source>
</evidence>
<evidence type="ECO:0008006" key="3">
    <source>
        <dbReference type="Google" id="ProtNLM"/>
    </source>
</evidence>
<evidence type="ECO:0000313" key="2">
    <source>
        <dbReference type="Proteomes" id="UP000557749"/>
    </source>
</evidence>
<dbReference type="AlphaFoldDB" id="A0AAW3SNF1"/>